<gene>
    <name evidence="2" type="primary">Hiatl1</name>
    <name evidence="2" type="ORF">CM83_38269</name>
</gene>
<dbReference type="AlphaFoldDB" id="A0A0A9YYF8"/>
<dbReference type="EMBL" id="GBRD01012237">
    <property type="protein sequence ID" value="JAG53587.1"/>
    <property type="molecule type" value="Transcribed_RNA"/>
</dbReference>
<feature type="signal peptide" evidence="1">
    <location>
        <begin position="1"/>
        <end position="26"/>
    </location>
</feature>
<evidence type="ECO:0000256" key="1">
    <source>
        <dbReference type="SAM" id="SignalP"/>
    </source>
</evidence>
<feature type="chain" id="PRO_5015034069" evidence="1">
    <location>
        <begin position="27"/>
        <end position="378"/>
    </location>
</feature>
<accession>A0A0A9YYF8</accession>
<reference evidence="2" key="2">
    <citation type="submission" date="2014-07" db="EMBL/GenBank/DDBJ databases">
        <authorList>
            <person name="Hull J."/>
        </authorList>
    </citation>
    <scope>NUCLEOTIDE SEQUENCE</scope>
</reference>
<keyword evidence="1" id="KW-0732">Signal</keyword>
<dbReference type="EMBL" id="GBHO01006958">
    <property type="protein sequence ID" value="JAG36646.1"/>
    <property type="molecule type" value="Transcribed_RNA"/>
</dbReference>
<evidence type="ECO:0000313" key="3">
    <source>
        <dbReference type="EMBL" id="JAG53587.1"/>
    </source>
</evidence>
<evidence type="ECO:0000313" key="2">
    <source>
        <dbReference type="EMBL" id="JAG36646.1"/>
    </source>
</evidence>
<reference evidence="3" key="3">
    <citation type="submission" date="2014-09" db="EMBL/GenBank/DDBJ databases">
        <authorList>
            <person name="Magalhaes I.L.F."/>
            <person name="Oliveira U."/>
            <person name="Santos F.R."/>
            <person name="Vidigal T.H.D.A."/>
            <person name="Brescovit A.D."/>
            <person name="Santos A.J."/>
        </authorList>
    </citation>
    <scope>NUCLEOTIDE SEQUENCE</scope>
</reference>
<protein>
    <submittedName>
        <fullName evidence="2">Hippocampus abundant transcript-like protein 1</fullName>
    </submittedName>
</protein>
<proteinExistence type="predicted"/>
<name>A0A0A9YYF8_LYGHE</name>
<reference evidence="2" key="1">
    <citation type="journal article" date="2014" name="PLoS ONE">
        <title>Transcriptome-Based Identification of ABC Transporters in the Western Tarnished Plant Bug Lygus hesperus.</title>
        <authorList>
            <person name="Hull J.J."/>
            <person name="Chaney K."/>
            <person name="Geib S.M."/>
            <person name="Fabrick J.A."/>
            <person name="Brent C.S."/>
            <person name="Walsh D."/>
            <person name="Lavine L.C."/>
        </authorList>
    </citation>
    <scope>NUCLEOTIDE SEQUENCE</scope>
</reference>
<sequence>MKGCLVSFSRPLAYLITIALFPVIQTWNVENVNHYNSGIVIRTDDRTRRVLSIEAIVDMRDPIPNQSVTEEVKTHFQKSAEPGDVMGFYIDSRIGGPANETFNVVPMNPSVSELWRTNVSEPIYQKLKEDTETRQGSFVIHPLYGDMNTTRPDGFIIVAMVMRRPNVTGTNNKFNLVVKGYIPNPPKAMISKALEPALYSTDRWDVRHWERGTSPTTMSGTSHIASTVKGIQSEEFERTEMGNFAVTMENGVIVQSCGAEDSRQTQFRKSAWKDDDVPGFLLSQRLGGCLEDPYNVVPMSPKAVEEYKSKLEEPIIDFLNTTVFTYKPPSPDGETPPRFVLTTLIVVYPEPLATRPAGFFFRSIRGPLVVVGNLYIPN</sequence>
<organism evidence="2">
    <name type="scientific">Lygus hesperus</name>
    <name type="common">Western plant bug</name>
    <dbReference type="NCBI Taxonomy" id="30085"/>
    <lineage>
        <taxon>Eukaryota</taxon>
        <taxon>Metazoa</taxon>
        <taxon>Ecdysozoa</taxon>
        <taxon>Arthropoda</taxon>
        <taxon>Hexapoda</taxon>
        <taxon>Insecta</taxon>
        <taxon>Pterygota</taxon>
        <taxon>Neoptera</taxon>
        <taxon>Paraneoptera</taxon>
        <taxon>Hemiptera</taxon>
        <taxon>Heteroptera</taxon>
        <taxon>Panheteroptera</taxon>
        <taxon>Cimicomorpha</taxon>
        <taxon>Miridae</taxon>
        <taxon>Mirini</taxon>
        <taxon>Lygus</taxon>
    </lineage>
</organism>